<keyword evidence="8" id="KW-0966">Cell projection</keyword>
<proteinExistence type="inferred from homology"/>
<comment type="similarity">
    <text evidence="2">Belongs to the flagellar radial spoke RSP3 family.</text>
</comment>
<evidence type="ECO:0000256" key="2">
    <source>
        <dbReference type="ARBA" id="ARBA00006737"/>
    </source>
</evidence>
<comment type="subcellular location">
    <subcellularLocation>
        <location evidence="1">Cytoplasm</location>
        <location evidence="1">Cytoskeleton</location>
        <location evidence="1">Flagellum axoneme</location>
    </subcellularLocation>
</comment>
<dbReference type="EMBL" id="LVLJ01002146">
    <property type="protein sequence ID" value="OAE26583.1"/>
    <property type="molecule type" value="Genomic_DNA"/>
</dbReference>
<reference evidence="11" key="1">
    <citation type="submission" date="2016-03" db="EMBL/GenBank/DDBJ databases">
        <title>Mechanisms controlling the formation of the plant cell surface in tip-growing cells are functionally conserved among land plants.</title>
        <authorList>
            <person name="Honkanen S."/>
            <person name="Jones V.A."/>
            <person name="Morieri G."/>
            <person name="Champion C."/>
            <person name="Hetherington A.J."/>
            <person name="Kelly S."/>
            <person name="Saint-Marcoux D."/>
            <person name="Proust H."/>
            <person name="Prescott H."/>
            <person name="Dolan L."/>
        </authorList>
    </citation>
    <scope>NUCLEOTIDE SEQUENCE [LARGE SCALE GENOMIC DNA]</scope>
    <source>
        <tissue evidence="11">Whole gametophyte</tissue>
    </source>
</reference>
<evidence type="ECO:0000256" key="5">
    <source>
        <dbReference type="ARBA" id="ARBA00022846"/>
    </source>
</evidence>
<dbReference type="PANTHER" id="PTHR21648">
    <property type="entry name" value="FLAGELLAR RADIAL SPOKE PROTEIN 3"/>
    <property type="match status" value="1"/>
</dbReference>
<keyword evidence="12" id="KW-1185">Reference proteome</keyword>
<gene>
    <name evidence="11" type="ORF">AXG93_4542s1040</name>
</gene>
<evidence type="ECO:0000256" key="6">
    <source>
        <dbReference type="ARBA" id="ARBA00023069"/>
    </source>
</evidence>
<dbReference type="GO" id="GO:0005929">
    <property type="term" value="C:cilium"/>
    <property type="evidence" value="ECO:0007669"/>
    <property type="project" value="TreeGrafter"/>
</dbReference>
<dbReference type="Proteomes" id="UP000077202">
    <property type="component" value="Unassembled WGS sequence"/>
</dbReference>
<evidence type="ECO:0000256" key="8">
    <source>
        <dbReference type="ARBA" id="ARBA00023273"/>
    </source>
</evidence>
<name>A0A176W1U9_MARPO</name>
<evidence type="ECO:0000256" key="1">
    <source>
        <dbReference type="ARBA" id="ARBA00004611"/>
    </source>
</evidence>
<keyword evidence="4" id="KW-0597">Phosphoprotein</keyword>
<dbReference type="PANTHER" id="PTHR21648:SF0">
    <property type="entry name" value="RADIAL SPOKE HEAD PROTEIN 3 HOMOLOG"/>
    <property type="match status" value="1"/>
</dbReference>
<evidence type="ECO:0000256" key="4">
    <source>
        <dbReference type="ARBA" id="ARBA00022553"/>
    </source>
</evidence>
<evidence type="ECO:0000313" key="12">
    <source>
        <dbReference type="Proteomes" id="UP000077202"/>
    </source>
</evidence>
<feature type="region of interest" description="Disordered" evidence="10">
    <location>
        <begin position="1"/>
        <end position="49"/>
    </location>
</feature>
<keyword evidence="5" id="KW-0282">Flagellum</keyword>
<sequence length="531" mass="60224">MRETDTKAEHLSGDRKASRTSPAPDENSAGQHSSTRDMSGHDEARSSKLGVDADGARVLTNLTVIKNVTKNAVETLVRPQGRRPCRVVCRAPPSVQPQLSTDEKNEQYVTTLQQENINANTNNKLREPMRNLMFDPRVVRGKNAPGPQKTFDEAPPKKQKYGNYMGSKTKKKVVRVSDEPQPVKGRKHCDIQTDQYLEELPEDIPDYNAVTQTDPFLDRPATPLFIPWKSGPDKETQIYENDLFNFDMEVEPLLEVLVGRSIEQAVMEVMEDHQLAHIRMHQDRFEQLRIAEMVAAEKLEAAHIRALEEAARRREQERKRLEEEKRLRERMEAQQCAKWYLHEMKEKLIEKLQKEGYFYDPVQREIELQFIPSMLEGVYHHLEDIIRSRFALSYMVEEAIQFPDDEVMEYASEGVDMILDRIDDIIEAGDIFDDVVMTVRGTERASRQVIGDSMETVQVVHATAGSVIEGMTMVSATRAVAGSEDVVCVLGDLTLEAGINEAVVSQVSGEGSGRSGEVEVYLYNFSVTVRA</sequence>
<feature type="compositionally biased region" description="Basic and acidic residues" evidence="10">
    <location>
        <begin position="1"/>
        <end position="17"/>
    </location>
</feature>
<feature type="coiled-coil region" evidence="9">
    <location>
        <begin position="304"/>
        <end position="334"/>
    </location>
</feature>
<comment type="caution">
    <text evidence="11">The sequence shown here is derived from an EMBL/GenBank/DDBJ whole genome shotgun (WGS) entry which is preliminary data.</text>
</comment>
<evidence type="ECO:0000313" key="11">
    <source>
        <dbReference type="EMBL" id="OAE26583.1"/>
    </source>
</evidence>
<keyword evidence="3" id="KW-0963">Cytoplasm</keyword>
<keyword evidence="9" id="KW-0175">Coiled coil</keyword>
<feature type="compositionally biased region" description="Basic and acidic residues" evidence="10">
    <location>
        <begin position="34"/>
        <end position="46"/>
    </location>
</feature>
<accession>A0A176W1U9</accession>
<dbReference type="Pfam" id="PF06098">
    <property type="entry name" value="Radial_spoke_3"/>
    <property type="match status" value="1"/>
</dbReference>
<keyword evidence="6" id="KW-0969">Cilium</keyword>
<evidence type="ECO:0000256" key="3">
    <source>
        <dbReference type="ARBA" id="ARBA00022490"/>
    </source>
</evidence>
<keyword evidence="7" id="KW-0206">Cytoskeleton</keyword>
<evidence type="ECO:0000256" key="9">
    <source>
        <dbReference type="SAM" id="Coils"/>
    </source>
</evidence>
<dbReference type="AlphaFoldDB" id="A0A176W1U9"/>
<evidence type="ECO:0000256" key="10">
    <source>
        <dbReference type="SAM" id="MobiDB-lite"/>
    </source>
</evidence>
<protein>
    <submittedName>
        <fullName evidence="11">Uncharacterized protein</fullName>
    </submittedName>
</protein>
<feature type="region of interest" description="Disordered" evidence="10">
    <location>
        <begin position="141"/>
        <end position="164"/>
    </location>
</feature>
<organism evidence="11 12">
    <name type="scientific">Marchantia polymorpha subsp. ruderalis</name>
    <dbReference type="NCBI Taxonomy" id="1480154"/>
    <lineage>
        <taxon>Eukaryota</taxon>
        <taxon>Viridiplantae</taxon>
        <taxon>Streptophyta</taxon>
        <taxon>Embryophyta</taxon>
        <taxon>Marchantiophyta</taxon>
        <taxon>Marchantiopsida</taxon>
        <taxon>Marchantiidae</taxon>
        <taxon>Marchantiales</taxon>
        <taxon>Marchantiaceae</taxon>
        <taxon>Marchantia</taxon>
    </lineage>
</organism>
<dbReference type="InterPro" id="IPR009290">
    <property type="entry name" value="Radial_spoke_3"/>
</dbReference>
<evidence type="ECO:0000256" key="7">
    <source>
        <dbReference type="ARBA" id="ARBA00023212"/>
    </source>
</evidence>